<gene>
    <name evidence="4" type="primary">nifX</name>
    <name evidence="4" type="ORF">WCY31_07480</name>
</gene>
<evidence type="ECO:0000256" key="1">
    <source>
        <dbReference type="ARBA" id="ARBA00010285"/>
    </source>
</evidence>
<evidence type="ECO:0000313" key="4">
    <source>
        <dbReference type="EMBL" id="XAU14096.1"/>
    </source>
</evidence>
<name>A0ABZ3H6E4_9BACT</name>
<proteinExistence type="inferred from homology"/>
<dbReference type="RefSeq" id="WP_345971905.1">
    <property type="nucleotide sequence ID" value="NZ_CP147920.1"/>
</dbReference>
<dbReference type="InterPro" id="IPR036105">
    <property type="entry name" value="DiNase_FeMo-co_biosyn_sf"/>
</dbReference>
<keyword evidence="2" id="KW-0535">Nitrogen fixation</keyword>
<evidence type="ECO:0000313" key="5">
    <source>
        <dbReference type="Proteomes" id="UP001447842"/>
    </source>
</evidence>
<comment type="similarity">
    <text evidence="1">Belongs to the NifX/NifY family.</text>
</comment>
<dbReference type="PANTHER" id="PTHR33937:SF1">
    <property type="entry name" value="IRON-MOLIBDENUM COFACTOR PROCESSING PROTEIN"/>
    <property type="match status" value="1"/>
</dbReference>
<dbReference type="Pfam" id="PF02579">
    <property type="entry name" value="Nitro_FeMo-Co"/>
    <property type="match status" value="1"/>
</dbReference>
<dbReference type="CDD" id="cd00853">
    <property type="entry name" value="NifX"/>
    <property type="match status" value="1"/>
</dbReference>
<feature type="domain" description="Dinitrogenase iron-molybdenum cofactor biosynthesis" evidence="3">
    <location>
        <begin position="30"/>
        <end position="121"/>
    </location>
</feature>
<dbReference type="PANTHER" id="PTHR33937">
    <property type="entry name" value="IRON-MOLYBDENUM PROTEIN-RELATED-RELATED"/>
    <property type="match status" value="1"/>
</dbReference>
<keyword evidence="5" id="KW-1185">Reference proteome</keyword>
<dbReference type="SUPFAM" id="SSF53146">
    <property type="entry name" value="Nitrogenase accessory factor-like"/>
    <property type="match status" value="1"/>
</dbReference>
<dbReference type="InterPro" id="IPR013480">
    <property type="entry name" value="NifX"/>
</dbReference>
<organism evidence="4 5">
    <name type="scientific">Sulfurimonas diazotrophicus</name>
    <dbReference type="NCBI Taxonomy" id="3131939"/>
    <lineage>
        <taxon>Bacteria</taxon>
        <taxon>Pseudomonadati</taxon>
        <taxon>Campylobacterota</taxon>
        <taxon>Epsilonproteobacteria</taxon>
        <taxon>Campylobacterales</taxon>
        <taxon>Sulfurimonadaceae</taxon>
        <taxon>Sulfurimonas</taxon>
    </lineage>
</organism>
<accession>A0ABZ3H6E4</accession>
<evidence type="ECO:0000256" key="2">
    <source>
        <dbReference type="ARBA" id="ARBA00023231"/>
    </source>
</evidence>
<reference evidence="4 5" key="1">
    <citation type="submission" date="2024-03" db="EMBL/GenBank/DDBJ databases">
        <title>Sulfurimonas sp. HSL3-1.</title>
        <authorList>
            <person name="Wang S."/>
        </authorList>
    </citation>
    <scope>NUCLEOTIDE SEQUENCE [LARGE SCALE GENOMIC DNA]</scope>
    <source>
        <strain evidence="4 5">HSL3-1</strain>
    </source>
</reference>
<dbReference type="InterPro" id="IPR051840">
    <property type="entry name" value="NifX/NifY_domain"/>
</dbReference>
<sequence>MMGESTKISVESTGTLENAMKVAFASKDMETVNAHFGGAKEFVVYNVSKDGYELNGVIKSDTSGLTGDDKTDFKVQCLAGINIMYVESIGGTAAAKVIRAGINPMKVPDPRAIEEILEELVKMINGNPPPWVKRIINMETVEDPRLARWAVE</sequence>
<dbReference type="InterPro" id="IPR003731">
    <property type="entry name" value="Di-Nase_FeMo-co_biosynth"/>
</dbReference>
<dbReference type="InterPro" id="IPR034169">
    <property type="entry name" value="NifX-like"/>
</dbReference>
<dbReference type="Proteomes" id="UP001447842">
    <property type="component" value="Chromosome"/>
</dbReference>
<dbReference type="EMBL" id="CP147920">
    <property type="protein sequence ID" value="XAU14096.1"/>
    <property type="molecule type" value="Genomic_DNA"/>
</dbReference>
<evidence type="ECO:0000259" key="3">
    <source>
        <dbReference type="Pfam" id="PF02579"/>
    </source>
</evidence>
<dbReference type="NCBIfam" id="TIGR02663">
    <property type="entry name" value="nifX"/>
    <property type="match status" value="1"/>
</dbReference>
<dbReference type="Gene3D" id="3.30.420.130">
    <property type="entry name" value="Dinitrogenase iron-molybdenum cofactor biosynthesis domain"/>
    <property type="match status" value="1"/>
</dbReference>
<protein>
    <submittedName>
        <fullName evidence="4">Nitrogen fixation protein NifX</fullName>
    </submittedName>
</protein>